<feature type="domain" description="DUF218" evidence="1">
    <location>
        <begin position="42"/>
        <end position="154"/>
    </location>
</feature>
<dbReference type="AlphaFoldDB" id="A0A9Q6EMF7"/>
<organism evidence="2 3">
    <name type="scientific">Nostoc linckia z8</name>
    <dbReference type="NCBI Taxonomy" id="1628746"/>
    <lineage>
        <taxon>Bacteria</taxon>
        <taxon>Bacillati</taxon>
        <taxon>Cyanobacteriota</taxon>
        <taxon>Cyanophyceae</taxon>
        <taxon>Nostocales</taxon>
        <taxon>Nostocaceae</taxon>
        <taxon>Nostoc</taxon>
    </lineage>
</organism>
<comment type="caution">
    <text evidence="2">The sequence shown here is derived from an EMBL/GenBank/DDBJ whole genome shotgun (WGS) entry which is preliminary data.</text>
</comment>
<dbReference type="Pfam" id="PF02698">
    <property type="entry name" value="DUF218"/>
    <property type="match status" value="1"/>
</dbReference>
<dbReference type="PANTHER" id="PTHR30336">
    <property type="entry name" value="INNER MEMBRANE PROTEIN, PROBABLE PERMEASE"/>
    <property type="match status" value="1"/>
</dbReference>
<accession>A0A9Q6EMF7</accession>
<proteinExistence type="predicted"/>
<protein>
    <recommendedName>
        <fullName evidence="1">DUF218 domain-containing protein</fullName>
    </recommendedName>
</protein>
<name>A0A9Q6EMF7_NOSLI</name>
<dbReference type="GO" id="GO:0005886">
    <property type="term" value="C:plasma membrane"/>
    <property type="evidence" value="ECO:0007669"/>
    <property type="project" value="TreeGrafter"/>
</dbReference>
<evidence type="ECO:0000313" key="3">
    <source>
        <dbReference type="Proteomes" id="UP000222310"/>
    </source>
</evidence>
<reference evidence="2 3" key="1">
    <citation type="submission" date="2015-02" db="EMBL/GenBank/DDBJ databases">
        <title>Nostoc linckia genome annotation.</title>
        <authorList>
            <person name="Zhou Z."/>
        </authorList>
    </citation>
    <scope>NUCLEOTIDE SEQUENCE [LARGE SCALE GENOMIC DNA]</scope>
    <source>
        <strain evidence="3">z8</strain>
    </source>
</reference>
<dbReference type="CDD" id="cd06259">
    <property type="entry name" value="YdcF-like"/>
    <property type="match status" value="1"/>
</dbReference>
<gene>
    <name evidence="2" type="ORF">VF08_08680</name>
</gene>
<dbReference type="Proteomes" id="UP000222310">
    <property type="component" value="Unassembled WGS sequence"/>
</dbReference>
<evidence type="ECO:0000313" key="2">
    <source>
        <dbReference type="EMBL" id="PHK05262.1"/>
    </source>
</evidence>
<evidence type="ECO:0000259" key="1">
    <source>
        <dbReference type="Pfam" id="PF02698"/>
    </source>
</evidence>
<dbReference type="InterPro" id="IPR051599">
    <property type="entry name" value="Cell_Envelope_Assoc"/>
</dbReference>
<dbReference type="PANTHER" id="PTHR30336:SF20">
    <property type="entry name" value="DUF218 DOMAIN-CONTAINING PROTEIN"/>
    <property type="match status" value="1"/>
</dbReference>
<dbReference type="GeneID" id="57095733"/>
<dbReference type="RefSeq" id="WP_099069556.1">
    <property type="nucleotide sequence ID" value="NZ_LAHD01000017.1"/>
</dbReference>
<dbReference type="InterPro" id="IPR003848">
    <property type="entry name" value="DUF218"/>
</dbReference>
<sequence>MRKFQWLRKKYLILASASFFFSLLLIIPVRLAIAYYQTPQPQAILTLGAWTDREQATAEIARWYPSLEVWVSSGTPPEIARPIFQAAGISDNRLHLDYRAVDTVTNFTTIVPEFEHKRIQHIYLITSDFHMPRAKAIATIILGIKGIAFTPISVPSDADQSKKAKKETISPIIRDLGRSLLWIVTGRTGTSLQSVIDFP</sequence>
<dbReference type="EMBL" id="LAHD01000017">
    <property type="protein sequence ID" value="PHK05262.1"/>
    <property type="molecule type" value="Genomic_DNA"/>
</dbReference>